<keyword evidence="3" id="KW-1185">Reference proteome</keyword>
<protein>
    <submittedName>
        <fullName evidence="2">(Perigord truffle) hypothetical protein</fullName>
    </submittedName>
</protein>
<dbReference type="RefSeq" id="XP_002841535.1">
    <property type="nucleotide sequence ID" value="XM_002841489.1"/>
</dbReference>
<feature type="region of interest" description="Disordered" evidence="1">
    <location>
        <begin position="1"/>
        <end position="20"/>
    </location>
</feature>
<reference evidence="2 3" key="1">
    <citation type="journal article" date="2010" name="Nature">
        <title>Perigord black truffle genome uncovers evolutionary origins and mechanisms of symbiosis.</title>
        <authorList>
            <person name="Martin F."/>
            <person name="Kohler A."/>
            <person name="Murat C."/>
            <person name="Balestrini R."/>
            <person name="Coutinho P.M."/>
            <person name="Jaillon O."/>
            <person name="Montanini B."/>
            <person name="Morin E."/>
            <person name="Noel B."/>
            <person name="Percudani R."/>
            <person name="Porcel B."/>
            <person name="Rubini A."/>
            <person name="Amicucci A."/>
            <person name="Amselem J."/>
            <person name="Anthouard V."/>
            <person name="Arcioni S."/>
            <person name="Artiguenave F."/>
            <person name="Aury J.M."/>
            <person name="Ballario P."/>
            <person name="Bolchi A."/>
            <person name="Brenna A."/>
            <person name="Brun A."/>
            <person name="Buee M."/>
            <person name="Cantarel B."/>
            <person name="Chevalier G."/>
            <person name="Couloux A."/>
            <person name="Da Silva C."/>
            <person name="Denoeud F."/>
            <person name="Duplessis S."/>
            <person name="Ghignone S."/>
            <person name="Hilselberger B."/>
            <person name="Iotti M."/>
            <person name="Marcais B."/>
            <person name="Mello A."/>
            <person name="Miranda M."/>
            <person name="Pacioni G."/>
            <person name="Quesneville H."/>
            <person name="Riccioni C."/>
            <person name="Ruotolo R."/>
            <person name="Splivallo R."/>
            <person name="Stocchi V."/>
            <person name="Tisserant E."/>
            <person name="Viscomi A.R."/>
            <person name="Zambonelli A."/>
            <person name="Zampieri E."/>
            <person name="Henrissat B."/>
            <person name="Lebrun M.H."/>
            <person name="Paolocci F."/>
            <person name="Bonfante P."/>
            <person name="Ottonello S."/>
            <person name="Wincker P."/>
        </authorList>
    </citation>
    <scope>NUCLEOTIDE SEQUENCE [LARGE SCALE GENOMIC DNA]</scope>
    <source>
        <strain evidence="2 3">Mel28</strain>
    </source>
</reference>
<evidence type="ECO:0000313" key="3">
    <source>
        <dbReference type="Proteomes" id="UP000006911"/>
    </source>
</evidence>
<feature type="region of interest" description="Disordered" evidence="1">
    <location>
        <begin position="28"/>
        <end position="57"/>
    </location>
</feature>
<gene>
    <name evidence="2" type="ORF">GSTUM_00010740001</name>
</gene>
<name>D5GMI3_TUBMM</name>
<accession>D5GMI3</accession>
<dbReference type="Proteomes" id="UP000006911">
    <property type="component" value="Unassembled WGS sequence"/>
</dbReference>
<dbReference type="AlphaFoldDB" id="D5GMI3"/>
<proteinExistence type="predicted"/>
<evidence type="ECO:0000256" key="1">
    <source>
        <dbReference type="SAM" id="MobiDB-lite"/>
    </source>
</evidence>
<dbReference type="HOGENOM" id="CLU_2998158_0_0_1"/>
<dbReference type="EMBL" id="FN430356">
    <property type="protein sequence ID" value="CAZ85726.1"/>
    <property type="molecule type" value="Genomic_DNA"/>
</dbReference>
<dbReference type="InParanoid" id="D5GMI3"/>
<sequence>MQQHQKDPRNANWTKKKLNTWDLSSIRAGTKSIQGHPDTSDITTNTGTLRPKPKNND</sequence>
<dbReference type="GeneID" id="9182152"/>
<organism evidence="2 3">
    <name type="scientific">Tuber melanosporum (strain Mel28)</name>
    <name type="common">Perigord black truffle</name>
    <dbReference type="NCBI Taxonomy" id="656061"/>
    <lineage>
        <taxon>Eukaryota</taxon>
        <taxon>Fungi</taxon>
        <taxon>Dikarya</taxon>
        <taxon>Ascomycota</taxon>
        <taxon>Pezizomycotina</taxon>
        <taxon>Pezizomycetes</taxon>
        <taxon>Pezizales</taxon>
        <taxon>Tuberaceae</taxon>
        <taxon>Tuber</taxon>
    </lineage>
</organism>
<evidence type="ECO:0000313" key="2">
    <source>
        <dbReference type="EMBL" id="CAZ85726.1"/>
    </source>
</evidence>
<dbReference type="KEGG" id="tml:GSTUM_00010740001"/>